<organism evidence="2 3">
    <name type="scientific">Plantactinospora veratri</name>
    <dbReference type="NCBI Taxonomy" id="1436122"/>
    <lineage>
        <taxon>Bacteria</taxon>
        <taxon>Bacillati</taxon>
        <taxon>Actinomycetota</taxon>
        <taxon>Actinomycetes</taxon>
        <taxon>Micromonosporales</taxon>
        <taxon>Micromonosporaceae</taxon>
        <taxon>Plantactinospora</taxon>
    </lineage>
</organism>
<evidence type="ECO:0000313" key="3">
    <source>
        <dbReference type="Proteomes" id="UP001339911"/>
    </source>
</evidence>
<keyword evidence="3" id="KW-1185">Reference proteome</keyword>
<evidence type="ECO:0000259" key="1">
    <source>
        <dbReference type="Pfam" id="PF09348"/>
    </source>
</evidence>
<dbReference type="PANTHER" id="PTHR34202">
    <property type="entry name" value="UPF0548 PROTEIN"/>
    <property type="match status" value="1"/>
</dbReference>
<dbReference type="PIRSF" id="PIRSF010260">
    <property type="entry name" value="UCP010260"/>
    <property type="match status" value="1"/>
</dbReference>
<protein>
    <submittedName>
        <fullName evidence="2">DUF1990 domain-containing protein</fullName>
    </submittedName>
</protein>
<comment type="caution">
    <text evidence="2">The sequence shown here is derived from an EMBL/GenBank/DDBJ whole genome shotgun (WGS) entry which is preliminary data.</text>
</comment>
<proteinExistence type="predicted"/>
<dbReference type="Proteomes" id="UP001339911">
    <property type="component" value="Unassembled WGS sequence"/>
</dbReference>
<name>A0ABU7SA15_9ACTN</name>
<reference evidence="2 3" key="1">
    <citation type="submission" date="2024-01" db="EMBL/GenBank/DDBJ databases">
        <title>Genome insights into Plantactinospora veratri sp. nov.</title>
        <authorList>
            <person name="Wang L."/>
        </authorList>
    </citation>
    <scope>NUCLEOTIDE SEQUENCE [LARGE SCALE GENOMIC DNA]</scope>
    <source>
        <strain evidence="2 3">NEAU-FHS4</strain>
    </source>
</reference>
<accession>A0ABU7SA15</accession>
<dbReference type="EMBL" id="JAZGQL010000005">
    <property type="protein sequence ID" value="MEE6306482.1"/>
    <property type="molecule type" value="Genomic_DNA"/>
</dbReference>
<dbReference type="Pfam" id="PF09348">
    <property type="entry name" value="DUF1990"/>
    <property type="match status" value="1"/>
</dbReference>
<dbReference type="RefSeq" id="WP_331206840.1">
    <property type="nucleotide sequence ID" value="NZ_JAZGQL010000005.1"/>
</dbReference>
<sequence>MPGLTYPEVGATRTGRLPAGYRHLRYRAALPPGAFELAGEAVLSWRMHRAMGVRIDASAPRAEPGCTVTAGLGLGRLRLAAPCEVVWAVRDEHRAGFGYGTLPGHPVRGEEAFLVQRLDDGGVRFTVTAFSRPAGPLARAAGPLLPLFQRGYAWRCASVLRRLAAR</sequence>
<dbReference type="PANTHER" id="PTHR34202:SF1">
    <property type="entry name" value="UPF0548 PROTEIN"/>
    <property type="match status" value="1"/>
</dbReference>
<gene>
    <name evidence="2" type="ORF">V1634_06535</name>
</gene>
<dbReference type="InterPro" id="IPR018960">
    <property type="entry name" value="DUF1990"/>
</dbReference>
<evidence type="ECO:0000313" key="2">
    <source>
        <dbReference type="EMBL" id="MEE6306482.1"/>
    </source>
</evidence>
<feature type="domain" description="DUF1990" evidence="1">
    <location>
        <begin position="5"/>
        <end position="157"/>
    </location>
</feature>
<dbReference type="InterPro" id="IPR014457">
    <property type="entry name" value="UCP010260"/>
</dbReference>